<dbReference type="Gene3D" id="3.40.50.1820">
    <property type="entry name" value="alpha/beta hydrolase"/>
    <property type="match status" value="1"/>
</dbReference>
<keyword evidence="2" id="KW-0378">Hydrolase</keyword>
<dbReference type="SUPFAM" id="SSF53474">
    <property type="entry name" value="alpha/beta-Hydrolases"/>
    <property type="match status" value="1"/>
</dbReference>
<gene>
    <name evidence="2" type="ORF">ACFQ1S_42610</name>
</gene>
<sequence>RAQYLDGEPDPSLVSPDAWLHDQAVLDRPGTDVIQFSMLGDYHTNLDLYPEFHAYFRASQVPLLAVWGKGDPIFVPAGAEAFRTDLPDAEVHLVDAGHFALESQVDVISDHMLRFLARSL</sequence>
<proteinExistence type="predicted"/>
<dbReference type="Proteomes" id="UP001597045">
    <property type="component" value="Unassembled WGS sequence"/>
</dbReference>
<protein>
    <submittedName>
        <fullName evidence="2">Alpha/beta fold hydrolase</fullName>
    </submittedName>
</protein>
<dbReference type="EMBL" id="JBHTIS010003867">
    <property type="protein sequence ID" value="MFD1051782.1"/>
    <property type="molecule type" value="Genomic_DNA"/>
</dbReference>
<evidence type="ECO:0000313" key="2">
    <source>
        <dbReference type="EMBL" id="MFD1051782.1"/>
    </source>
</evidence>
<evidence type="ECO:0000313" key="3">
    <source>
        <dbReference type="Proteomes" id="UP001597045"/>
    </source>
</evidence>
<comment type="caution">
    <text evidence="2">The sequence shown here is derived from an EMBL/GenBank/DDBJ whole genome shotgun (WGS) entry which is preliminary data.</text>
</comment>
<dbReference type="InterPro" id="IPR051340">
    <property type="entry name" value="Haloalkane_dehalogenase"/>
</dbReference>
<name>A0ABW3MM43_9PSEU</name>
<accession>A0ABW3MM43</accession>
<dbReference type="PANTHER" id="PTHR42977">
    <property type="entry name" value="HYDROLASE-RELATED"/>
    <property type="match status" value="1"/>
</dbReference>
<feature type="non-terminal residue" evidence="2">
    <location>
        <position position="1"/>
    </location>
</feature>
<reference evidence="3" key="1">
    <citation type="journal article" date="2019" name="Int. J. Syst. Evol. Microbiol.">
        <title>The Global Catalogue of Microorganisms (GCM) 10K type strain sequencing project: providing services to taxonomists for standard genome sequencing and annotation.</title>
        <authorList>
            <consortium name="The Broad Institute Genomics Platform"/>
            <consortium name="The Broad Institute Genome Sequencing Center for Infectious Disease"/>
            <person name="Wu L."/>
            <person name="Ma J."/>
        </authorList>
    </citation>
    <scope>NUCLEOTIDE SEQUENCE [LARGE SCALE GENOMIC DNA]</scope>
    <source>
        <strain evidence="3">JCM 31486</strain>
    </source>
</reference>
<organism evidence="2 3">
    <name type="scientific">Kibdelosporangium lantanae</name>
    <dbReference type="NCBI Taxonomy" id="1497396"/>
    <lineage>
        <taxon>Bacteria</taxon>
        <taxon>Bacillati</taxon>
        <taxon>Actinomycetota</taxon>
        <taxon>Actinomycetes</taxon>
        <taxon>Pseudonocardiales</taxon>
        <taxon>Pseudonocardiaceae</taxon>
        <taxon>Kibdelosporangium</taxon>
    </lineage>
</organism>
<dbReference type="InterPro" id="IPR000073">
    <property type="entry name" value="AB_hydrolase_1"/>
</dbReference>
<dbReference type="GO" id="GO:0016787">
    <property type="term" value="F:hydrolase activity"/>
    <property type="evidence" value="ECO:0007669"/>
    <property type="project" value="UniProtKB-KW"/>
</dbReference>
<evidence type="ECO:0000259" key="1">
    <source>
        <dbReference type="Pfam" id="PF00561"/>
    </source>
</evidence>
<dbReference type="PANTHER" id="PTHR42977:SF1">
    <property type="entry name" value="BLR6576 PROTEIN"/>
    <property type="match status" value="1"/>
</dbReference>
<keyword evidence="3" id="KW-1185">Reference proteome</keyword>
<dbReference type="InterPro" id="IPR029058">
    <property type="entry name" value="AB_hydrolase_fold"/>
</dbReference>
<dbReference type="Pfam" id="PF00561">
    <property type="entry name" value="Abhydrolase_1"/>
    <property type="match status" value="1"/>
</dbReference>
<feature type="domain" description="AB hydrolase-1" evidence="1">
    <location>
        <begin position="52"/>
        <end position="102"/>
    </location>
</feature>